<dbReference type="AlphaFoldDB" id="A0A6A6PVU3"/>
<dbReference type="EMBL" id="MU001634">
    <property type="protein sequence ID" value="KAF2484152.1"/>
    <property type="molecule type" value="Genomic_DNA"/>
</dbReference>
<dbReference type="Proteomes" id="UP000799767">
    <property type="component" value="Unassembled WGS sequence"/>
</dbReference>
<feature type="compositionally biased region" description="Basic residues" evidence="1">
    <location>
        <begin position="562"/>
        <end position="573"/>
    </location>
</feature>
<feature type="region of interest" description="Disordered" evidence="1">
    <location>
        <begin position="169"/>
        <end position="310"/>
    </location>
</feature>
<feature type="compositionally biased region" description="Low complexity" evidence="1">
    <location>
        <begin position="442"/>
        <end position="451"/>
    </location>
</feature>
<feature type="compositionally biased region" description="Basic and acidic residues" evidence="1">
    <location>
        <begin position="54"/>
        <end position="69"/>
    </location>
</feature>
<dbReference type="InterPro" id="IPR018853">
    <property type="entry name" value="DUF2457"/>
</dbReference>
<evidence type="ECO:0000313" key="2">
    <source>
        <dbReference type="EMBL" id="KAF2484152.1"/>
    </source>
</evidence>
<feature type="compositionally biased region" description="Polar residues" evidence="1">
    <location>
        <begin position="26"/>
        <end position="35"/>
    </location>
</feature>
<reference evidence="2" key="1">
    <citation type="journal article" date="2020" name="Stud. Mycol.">
        <title>101 Dothideomycetes genomes: a test case for predicting lifestyles and emergence of pathogens.</title>
        <authorList>
            <person name="Haridas S."/>
            <person name="Albert R."/>
            <person name="Binder M."/>
            <person name="Bloem J."/>
            <person name="Labutti K."/>
            <person name="Salamov A."/>
            <person name="Andreopoulos B."/>
            <person name="Baker S."/>
            <person name="Barry K."/>
            <person name="Bills G."/>
            <person name="Bluhm B."/>
            <person name="Cannon C."/>
            <person name="Castanera R."/>
            <person name="Culley D."/>
            <person name="Daum C."/>
            <person name="Ezra D."/>
            <person name="Gonzalez J."/>
            <person name="Henrissat B."/>
            <person name="Kuo A."/>
            <person name="Liang C."/>
            <person name="Lipzen A."/>
            <person name="Lutzoni F."/>
            <person name="Magnuson J."/>
            <person name="Mondo S."/>
            <person name="Nolan M."/>
            <person name="Ohm R."/>
            <person name="Pangilinan J."/>
            <person name="Park H.-J."/>
            <person name="Ramirez L."/>
            <person name="Alfaro M."/>
            <person name="Sun H."/>
            <person name="Tritt A."/>
            <person name="Yoshinaga Y."/>
            <person name="Zwiers L.-H."/>
            <person name="Turgeon B."/>
            <person name="Goodwin S."/>
            <person name="Spatafora J."/>
            <person name="Crous P."/>
            <person name="Grigoriev I."/>
        </authorList>
    </citation>
    <scope>NUCLEOTIDE SEQUENCE</scope>
    <source>
        <strain evidence="2">CBS 113389</strain>
    </source>
</reference>
<organism evidence="2 3">
    <name type="scientific">Neohortaea acidophila</name>
    <dbReference type="NCBI Taxonomy" id="245834"/>
    <lineage>
        <taxon>Eukaryota</taxon>
        <taxon>Fungi</taxon>
        <taxon>Dikarya</taxon>
        <taxon>Ascomycota</taxon>
        <taxon>Pezizomycotina</taxon>
        <taxon>Dothideomycetes</taxon>
        <taxon>Dothideomycetidae</taxon>
        <taxon>Mycosphaerellales</taxon>
        <taxon>Teratosphaeriaceae</taxon>
        <taxon>Neohortaea</taxon>
    </lineage>
</organism>
<feature type="compositionally biased region" description="Acidic residues" evidence="1">
    <location>
        <begin position="526"/>
        <end position="546"/>
    </location>
</feature>
<accession>A0A6A6PVU3</accession>
<evidence type="ECO:0008006" key="4">
    <source>
        <dbReference type="Google" id="ProtNLM"/>
    </source>
</evidence>
<feature type="compositionally biased region" description="Polar residues" evidence="1">
    <location>
        <begin position="84"/>
        <end position="100"/>
    </location>
</feature>
<name>A0A6A6PVU3_9PEZI</name>
<feature type="compositionally biased region" description="Basic and acidic residues" evidence="1">
    <location>
        <begin position="230"/>
        <end position="243"/>
    </location>
</feature>
<dbReference type="GeneID" id="54477932"/>
<evidence type="ECO:0000313" key="3">
    <source>
        <dbReference type="Proteomes" id="UP000799767"/>
    </source>
</evidence>
<keyword evidence="3" id="KW-1185">Reference proteome</keyword>
<feature type="compositionally biased region" description="Pro residues" evidence="1">
    <location>
        <begin position="179"/>
        <end position="194"/>
    </location>
</feature>
<feature type="region of interest" description="Disordered" evidence="1">
    <location>
        <begin position="19"/>
        <end position="125"/>
    </location>
</feature>
<gene>
    <name evidence="2" type="ORF">BDY17DRAFT_323023</name>
</gene>
<feature type="region of interest" description="Disordered" evidence="1">
    <location>
        <begin position="337"/>
        <end position="415"/>
    </location>
</feature>
<dbReference type="OrthoDB" id="2011769at2759"/>
<feature type="compositionally biased region" description="Polar residues" evidence="1">
    <location>
        <begin position="460"/>
        <end position="479"/>
    </location>
</feature>
<evidence type="ECO:0000256" key="1">
    <source>
        <dbReference type="SAM" id="MobiDB-lite"/>
    </source>
</evidence>
<feature type="compositionally biased region" description="Low complexity" evidence="1">
    <location>
        <begin position="638"/>
        <end position="655"/>
    </location>
</feature>
<sequence length="776" mass="85634">MPTTANMGPALSEDCLAEVEEPPEQVASQILSQFRWSPPNIRSEYTKATPHTTQRRESLLTRQLHSETEHTEDDEPRSPVRALSKQTTWSSFSMPSTAELTSDDGHSIPSTAGSPPLPPSHTRHVLPIPEEPLEQDVQIVGQINVAPIPDKTEQKVEANLGRKRCISFACRGKEESKPVQPPPEPVKMPEPASPPKRKCTLKFVCPLRGEATNKAADNPPTKRSPSPAPKESKPSSDLRHRGSDSTIVHASPRSPRKTVAEASKEDTPQPIAIRSRRFSNDESGEEDKGDESTRFHAFATSEEEPENWTQLSTCYRTRLTVDDTLKKENVIRKTCEEVEEEVLEEEEEEEEEELQEELANVEDDDGTGVADEDYDTDEGFHSDDEGGFASSDSDSGDESDFEWWKPGGSSTAATSMDQLDRLAIITAQPAAVGTSIGSGSDSPTSPRSPRPMMRKTPSRASAQTPAVTIKRSASPNLPDTSDFVCGTLDEDRSLEEEFINRRKQKQAAKLPFRPQDIDPSFPTSDPEMDEEDDDSDDEPPQTEDAEDMMHGKLDEIHGAGTVRRRSPVRRSRTRSNSARSPPPRAVRHPSPAPLKRRPTLQSPPPPAPRRSIARSPAPPRKLFGRSPNRAKSPARMNRMTSPPNSPTTRSTQRPRAAPGLASRPQPTHTSSLPRRPFAIGKGKLATIIDNENESDEGTSTPDSTAIPKRGAIDIVKGLEKKRAWRKKKLAQKMCAKNATKGEKPYKVKPGTGAERMREVGLQLQEYHGKAEHILSL</sequence>
<feature type="region of interest" description="Disordered" evidence="1">
    <location>
        <begin position="430"/>
        <end position="708"/>
    </location>
</feature>
<dbReference type="Pfam" id="PF10446">
    <property type="entry name" value="DUF2457"/>
    <property type="match status" value="1"/>
</dbReference>
<feature type="compositionally biased region" description="Basic and acidic residues" evidence="1">
    <location>
        <begin position="547"/>
        <end position="557"/>
    </location>
</feature>
<proteinExistence type="predicted"/>
<dbReference type="RefSeq" id="XP_033590722.1">
    <property type="nucleotide sequence ID" value="XM_033736930.1"/>
</dbReference>
<feature type="compositionally biased region" description="Basic and acidic residues" evidence="1">
    <location>
        <begin position="258"/>
        <end position="267"/>
    </location>
</feature>
<protein>
    <recommendedName>
        <fullName evidence="4">Extensin domain-containing protein</fullName>
    </recommendedName>
</protein>
<feature type="compositionally biased region" description="Acidic residues" evidence="1">
    <location>
        <begin position="337"/>
        <end position="377"/>
    </location>
</feature>